<comment type="subcellular location">
    <subcellularLocation>
        <location evidence="1 8">Nucleus</location>
    </subcellularLocation>
</comment>
<dbReference type="PANTHER" id="PTHR31717">
    <property type="entry name" value="ZINC FINGER PROTEIN CONSTANS-LIKE 10"/>
    <property type="match status" value="1"/>
</dbReference>
<keyword evidence="6 8" id="KW-0539">Nucleus</keyword>
<dbReference type="Gramene" id="Pp3c17_6790V3.5">
    <property type="protein sequence ID" value="Pp3c17_6790V3.5"/>
    <property type="gene ID" value="Pp3c17_6790"/>
</dbReference>
<dbReference type="AlphaFoldDB" id="A0A7I4F8C6"/>
<dbReference type="EnsemblPlants" id="Pp3c17_6790V3.7">
    <property type="protein sequence ID" value="Pp3c17_6790V3.7"/>
    <property type="gene ID" value="Pp3c17_6790"/>
</dbReference>
<keyword evidence="3" id="KW-0479">Metal-binding</keyword>
<dbReference type="GO" id="GO:0006355">
    <property type="term" value="P:regulation of DNA-templated transcription"/>
    <property type="evidence" value="ECO:0007669"/>
    <property type="project" value="UniProtKB-ARBA"/>
</dbReference>
<dbReference type="EnsemblPlants" id="Pp3c17_6790V3.10">
    <property type="protein sequence ID" value="Pp3c17_6790V3.10"/>
    <property type="gene ID" value="Pp3c17_6790"/>
</dbReference>
<feature type="domain" description="B box-type" evidence="9">
    <location>
        <begin position="1"/>
        <end position="47"/>
    </location>
</feature>
<dbReference type="Gramene" id="Pp3c17_6790V3.12">
    <property type="protein sequence ID" value="Pp3c17_6790V3.12"/>
    <property type="gene ID" value="Pp3c17_6790"/>
</dbReference>
<gene>
    <name evidence="11" type="primary">LOC112294419</name>
</gene>
<sequence>MQAACEFCGEGRATVYCRADSARLCLTCDRQVHGANALAQRHSRTLLCHSCNVRPAAVRCPSCHSSLCETCDDEIHNPILGTDQHQRRSFECFTGCPTATELAMLWASQANDVRKRGGAVLASSPFKKSMQWNSWEPRIGAVALNPIAPVDVRESCTAQRTGDNFNVGAYMSGPGPPRILKKMVSVSTAKELGHEREVFQQLEKLQAQDPVRIIKSENLIAPRKPHSSTNVLEKQEPLNNYAVPAQRHVDQELVQNSRSVAYNPEAGLVQGRVAKVEVEADGYQRGTDGFWRNNSISQANQLWGQNMQDLGMCEEEERDLCSGFNVPDVNLSFENYEDIFASSQAPNAATFSACTSMEADAGRESHMQSIPESELFRSLASNDQFNFQAQLDKLGLGRHSAENEAALRLSGKALDDMDMSTMNVQFTTSQENSGLSWTASAVSGDSSDYVECDLSPVLLTPSGESSLGSGSPDSVTFAQARDSAMLRYKEKKKIRRFGKKIRYESRKARADIRTRVKGRFVKVGQACDYDPMVQPQWSL</sequence>
<dbReference type="PROSITE" id="PS50119">
    <property type="entry name" value="ZF_BBOX"/>
    <property type="match status" value="2"/>
</dbReference>
<feature type="domain" description="CCT" evidence="10">
    <location>
        <begin position="481"/>
        <end position="523"/>
    </location>
</feature>
<dbReference type="Pfam" id="PF06203">
    <property type="entry name" value="CCT"/>
    <property type="match status" value="1"/>
</dbReference>
<comment type="similarity">
    <text evidence="2">Belongs to the CONSTANS family.</text>
</comment>
<dbReference type="Gramene" id="Pp3c17_6790V3.9">
    <property type="protein sequence ID" value="Pp3c17_6790V3.9"/>
    <property type="gene ID" value="Pp3c17_6790"/>
</dbReference>
<protein>
    <submittedName>
        <fullName evidence="11">Uncharacterized protein</fullName>
    </submittedName>
</protein>
<dbReference type="Gramene" id="Pp3c17_6790V3.11">
    <property type="protein sequence ID" value="Pp3c17_6790V3.11"/>
    <property type="gene ID" value="Pp3c17_6790"/>
</dbReference>
<dbReference type="EnsemblPlants" id="Pp3c17_6790V3.11">
    <property type="protein sequence ID" value="Pp3c17_6790V3.11"/>
    <property type="gene ID" value="Pp3c17_6790"/>
</dbReference>
<dbReference type="InterPro" id="IPR010402">
    <property type="entry name" value="CCT_domain"/>
</dbReference>
<dbReference type="EnsemblPlants" id="Pp3c17_6790V3.5">
    <property type="protein sequence ID" value="Pp3c17_6790V3.5"/>
    <property type="gene ID" value="Pp3c17_6790"/>
</dbReference>
<evidence type="ECO:0000256" key="1">
    <source>
        <dbReference type="ARBA" id="ARBA00004123"/>
    </source>
</evidence>
<evidence type="ECO:0000256" key="8">
    <source>
        <dbReference type="PROSITE-ProRule" id="PRU00357"/>
    </source>
</evidence>
<evidence type="ECO:0000313" key="12">
    <source>
        <dbReference type="Proteomes" id="UP000006727"/>
    </source>
</evidence>
<evidence type="ECO:0000256" key="2">
    <source>
        <dbReference type="ARBA" id="ARBA00010024"/>
    </source>
</evidence>
<dbReference type="Gramene" id="Pp3c17_6790V3.6">
    <property type="protein sequence ID" value="Pp3c17_6790V3.6"/>
    <property type="gene ID" value="Pp3c17_6790"/>
</dbReference>
<organism evidence="11 12">
    <name type="scientific">Physcomitrium patens</name>
    <name type="common">Spreading-leaved earth moss</name>
    <name type="synonym">Physcomitrella patens</name>
    <dbReference type="NCBI Taxonomy" id="3218"/>
    <lineage>
        <taxon>Eukaryota</taxon>
        <taxon>Viridiplantae</taxon>
        <taxon>Streptophyta</taxon>
        <taxon>Embryophyta</taxon>
        <taxon>Bryophyta</taxon>
        <taxon>Bryophytina</taxon>
        <taxon>Bryopsida</taxon>
        <taxon>Funariidae</taxon>
        <taxon>Funariales</taxon>
        <taxon>Funariaceae</taxon>
        <taxon>Physcomitrium</taxon>
    </lineage>
</organism>
<dbReference type="OMA" id="PECSNVA"/>
<evidence type="ECO:0000259" key="9">
    <source>
        <dbReference type="PROSITE" id="PS50119"/>
    </source>
</evidence>
<evidence type="ECO:0000256" key="4">
    <source>
        <dbReference type="ARBA" id="ARBA00022737"/>
    </source>
</evidence>
<reference evidence="11 12" key="2">
    <citation type="journal article" date="2018" name="Plant J.">
        <title>The Physcomitrella patens chromosome-scale assembly reveals moss genome structure and evolution.</title>
        <authorList>
            <person name="Lang D."/>
            <person name="Ullrich K.K."/>
            <person name="Murat F."/>
            <person name="Fuchs J."/>
            <person name="Jenkins J."/>
            <person name="Haas F.B."/>
            <person name="Piednoel M."/>
            <person name="Gundlach H."/>
            <person name="Van Bel M."/>
            <person name="Meyberg R."/>
            <person name="Vives C."/>
            <person name="Morata J."/>
            <person name="Symeonidi A."/>
            <person name="Hiss M."/>
            <person name="Muchero W."/>
            <person name="Kamisugi Y."/>
            <person name="Saleh O."/>
            <person name="Blanc G."/>
            <person name="Decker E.L."/>
            <person name="van Gessel N."/>
            <person name="Grimwood J."/>
            <person name="Hayes R.D."/>
            <person name="Graham S.W."/>
            <person name="Gunter L.E."/>
            <person name="McDaniel S.F."/>
            <person name="Hoernstein S.N.W."/>
            <person name="Larsson A."/>
            <person name="Li F.W."/>
            <person name="Perroud P.F."/>
            <person name="Phillips J."/>
            <person name="Ranjan P."/>
            <person name="Rokshar D.S."/>
            <person name="Rothfels C.J."/>
            <person name="Schneider L."/>
            <person name="Shu S."/>
            <person name="Stevenson D.W."/>
            <person name="Thummler F."/>
            <person name="Tillich M."/>
            <person name="Villarreal Aguilar J.C."/>
            <person name="Widiez T."/>
            <person name="Wong G.K."/>
            <person name="Wymore A."/>
            <person name="Zhang Y."/>
            <person name="Zimmer A.D."/>
            <person name="Quatrano R.S."/>
            <person name="Mayer K.F.X."/>
            <person name="Goodstein D."/>
            <person name="Casacuberta J.M."/>
            <person name="Vandepoele K."/>
            <person name="Reski R."/>
            <person name="Cuming A.C."/>
            <person name="Tuskan G.A."/>
            <person name="Maumus F."/>
            <person name="Salse J."/>
            <person name="Schmutz J."/>
            <person name="Rensing S.A."/>
        </authorList>
    </citation>
    <scope>NUCLEOTIDE SEQUENCE [LARGE SCALE GENOMIC DNA]</scope>
    <source>
        <strain evidence="11 12">cv. Gransden 2004</strain>
    </source>
</reference>
<keyword evidence="12" id="KW-1185">Reference proteome</keyword>
<reference evidence="11" key="3">
    <citation type="submission" date="2020-12" db="UniProtKB">
        <authorList>
            <consortium name="EnsemblPlants"/>
        </authorList>
    </citation>
    <scope>IDENTIFICATION</scope>
</reference>
<dbReference type="PROSITE" id="PS51017">
    <property type="entry name" value="CCT"/>
    <property type="match status" value="1"/>
</dbReference>
<dbReference type="PANTHER" id="PTHR31717:SF45">
    <property type="entry name" value="ZINC FINGER PROTEIN CONSTANS-LIKE 14-RELATED"/>
    <property type="match status" value="1"/>
</dbReference>
<evidence type="ECO:0000256" key="6">
    <source>
        <dbReference type="ARBA" id="ARBA00023242"/>
    </source>
</evidence>
<evidence type="ECO:0000256" key="3">
    <source>
        <dbReference type="ARBA" id="ARBA00022723"/>
    </source>
</evidence>
<dbReference type="Proteomes" id="UP000006727">
    <property type="component" value="Chromosome 17"/>
</dbReference>
<dbReference type="SMR" id="A0A7I4F8C6"/>
<keyword evidence="5" id="KW-0862">Zinc</keyword>
<proteinExistence type="inferred from homology"/>
<dbReference type="EnsemblPlants" id="Pp3c17_6790V3.6">
    <property type="protein sequence ID" value="Pp3c17_6790V3.6"/>
    <property type="gene ID" value="Pp3c17_6790"/>
</dbReference>
<dbReference type="Gramene" id="Pp3c17_6790V3.7">
    <property type="protein sequence ID" value="Pp3c17_6790V3.7"/>
    <property type="gene ID" value="Pp3c17_6790"/>
</dbReference>
<dbReference type="EnsemblPlants" id="Pp3c17_6790V3.9">
    <property type="protein sequence ID" value="Pp3c17_6790V3.9"/>
    <property type="gene ID" value="Pp3c17_6790"/>
</dbReference>
<dbReference type="SMART" id="SM00336">
    <property type="entry name" value="BBOX"/>
    <property type="match status" value="2"/>
</dbReference>
<keyword evidence="7" id="KW-0863">Zinc-finger</keyword>
<dbReference type="InterPro" id="IPR049808">
    <property type="entry name" value="CONSTANS-like_Bbox1"/>
</dbReference>
<feature type="domain" description="B box-type" evidence="9">
    <location>
        <begin position="43"/>
        <end position="90"/>
    </location>
</feature>
<dbReference type="EnsemblPlants" id="Pp3c17_6790V3.8">
    <property type="protein sequence ID" value="Pp3c17_6790V3.8"/>
    <property type="gene ID" value="Pp3c17_6790"/>
</dbReference>
<accession>A0A7I4F8C6</accession>
<reference evidence="11 12" key="1">
    <citation type="journal article" date="2008" name="Science">
        <title>The Physcomitrella genome reveals evolutionary insights into the conquest of land by plants.</title>
        <authorList>
            <person name="Rensing S."/>
            <person name="Lang D."/>
            <person name="Zimmer A."/>
            <person name="Terry A."/>
            <person name="Salamov A."/>
            <person name="Shapiro H."/>
            <person name="Nishiyama T."/>
            <person name="Perroud P.-F."/>
            <person name="Lindquist E."/>
            <person name="Kamisugi Y."/>
            <person name="Tanahashi T."/>
            <person name="Sakakibara K."/>
            <person name="Fujita T."/>
            <person name="Oishi K."/>
            <person name="Shin-I T."/>
            <person name="Kuroki Y."/>
            <person name="Toyoda A."/>
            <person name="Suzuki Y."/>
            <person name="Hashimoto A."/>
            <person name="Yamaguchi K."/>
            <person name="Sugano A."/>
            <person name="Kohara Y."/>
            <person name="Fujiyama A."/>
            <person name="Anterola A."/>
            <person name="Aoki S."/>
            <person name="Ashton N."/>
            <person name="Barbazuk W.B."/>
            <person name="Barker E."/>
            <person name="Bennetzen J."/>
            <person name="Bezanilla M."/>
            <person name="Blankenship R."/>
            <person name="Cho S.H."/>
            <person name="Dutcher S."/>
            <person name="Estelle M."/>
            <person name="Fawcett J.A."/>
            <person name="Gundlach H."/>
            <person name="Hanada K."/>
            <person name="Heyl A."/>
            <person name="Hicks K.A."/>
            <person name="Hugh J."/>
            <person name="Lohr M."/>
            <person name="Mayer K."/>
            <person name="Melkozernov A."/>
            <person name="Murata T."/>
            <person name="Nelson D."/>
            <person name="Pils B."/>
            <person name="Prigge M."/>
            <person name="Reiss B."/>
            <person name="Renner T."/>
            <person name="Rombauts S."/>
            <person name="Rushton P."/>
            <person name="Sanderfoot A."/>
            <person name="Schween G."/>
            <person name="Shiu S.-H."/>
            <person name="Stueber K."/>
            <person name="Theodoulou F.L."/>
            <person name="Tu H."/>
            <person name="Van de Peer Y."/>
            <person name="Verrier P.J."/>
            <person name="Waters E."/>
            <person name="Wood A."/>
            <person name="Yang L."/>
            <person name="Cove D."/>
            <person name="Cuming A."/>
            <person name="Hasebe M."/>
            <person name="Lucas S."/>
            <person name="Mishler D.B."/>
            <person name="Reski R."/>
            <person name="Grigoriev I."/>
            <person name="Quatrano R.S."/>
            <person name="Boore J.L."/>
        </authorList>
    </citation>
    <scope>NUCLEOTIDE SEQUENCE [LARGE SCALE GENOMIC DNA]</scope>
    <source>
        <strain evidence="11 12">cv. Gransden 2004</strain>
    </source>
</reference>
<evidence type="ECO:0000256" key="5">
    <source>
        <dbReference type="ARBA" id="ARBA00022833"/>
    </source>
</evidence>
<dbReference type="Gramene" id="Pp3c17_6790V3.10">
    <property type="protein sequence ID" value="Pp3c17_6790V3.10"/>
    <property type="gene ID" value="Pp3c17_6790"/>
</dbReference>
<evidence type="ECO:0000259" key="10">
    <source>
        <dbReference type="PROSITE" id="PS51017"/>
    </source>
</evidence>
<evidence type="ECO:0000256" key="7">
    <source>
        <dbReference type="PROSITE-ProRule" id="PRU00024"/>
    </source>
</evidence>
<name>A0A7I4F8C6_PHYPA</name>
<dbReference type="OrthoDB" id="153872at2759"/>
<dbReference type="GO" id="GO:0008270">
    <property type="term" value="F:zinc ion binding"/>
    <property type="evidence" value="ECO:0007669"/>
    <property type="project" value="UniProtKB-KW"/>
</dbReference>
<dbReference type="EMBL" id="ABEU02000017">
    <property type="status" value="NOT_ANNOTATED_CDS"/>
    <property type="molecule type" value="Genomic_DNA"/>
</dbReference>
<dbReference type="EnsemblPlants" id="Pp3c17_6790V3.12">
    <property type="protein sequence ID" value="Pp3c17_6790V3.12"/>
    <property type="gene ID" value="Pp3c17_6790"/>
</dbReference>
<dbReference type="EnsemblPlants" id="Pp3c17_6790V3.21">
    <property type="protein sequence ID" value="Pp3c17_6790V3.21"/>
    <property type="gene ID" value="Pp3c17_6790"/>
</dbReference>
<dbReference type="GeneID" id="112294419"/>
<dbReference type="InterPro" id="IPR000315">
    <property type="entry name" value="Znf_B-box"/>
</dbReference>
<dbReference type="RefSeq" id="XP_024400565.1">
    <property type="nucleotide sequence ID" value="XM_024544797.2"/>
</dbReference>
<dbReference type="KEGG" id="ppp:112294419"/>
<dbReference type="CDD" id="cd19821">
    <property type="entry name" value="Bbox1_BBX-like"/>
    <property type="match status" value="2"/>
</dbReference>
<evidence type="ECO:0000313" key="11">
    <source>
        <dbReference type="EnsemblPlants" id="Pp3c17_6790V3.12"/>
    </source>
</evidence>
<keyword evidence="4" id="KW-0677">Repeat</keyword>
<dbReference type="GO" id="GO:0005634">
    <property type="term" value="C:nucleus"/>
    <property type="evidence" value="ECO:0007669"/>
    <property type="project" value="UniProtKB-SubCell"/>
</dbReference>
<dbReference type="Gramene" id="Pp3c17_6790V3.21">
    <property type="protein sequence ID" value="Pp3c17_6790V3.21"/>
    <property type="gene ID" value="Pp3c17_6790"/>
</dbReference>
<dbReference type="Gramene" id="Pp3c17_6790V3.8">
    <property type="protein sequence ID" value="Pp3c17_6790V3.8"/>
    <property type="gene ID" value="Pp3c17_6790"/>
</dbReference>